<evidence type="ECO:0000256" key="6">
    <source>
        <dbReference type="ARBA" id="ARBA00023180"/>
    </source>
</evidence>
<dbReference type="PROSITE" id="PS50850">
    <property type="entry name" value="MFS"/>
    <property type="match status" value="1"/>
</dbReference>
<dbReference type="InterPro" id="IPR020846">
    <property type="entry name" value="MFS_dom"/>
</dbReference>
<evidence type="ECO:0000256" key="5">
    <source>
        <dbReference type="ARBA" id="ARBA00023136"/>
    </source>
</evidence>
<dbReference type="Pfam" id="PF07690">
    <property type="entry name" value="MFS_1"/>
    <property type="match status" value="1"/>
</dbReference>
<evidence type="ECO:0000256" key="7">
    <source>
        <dbReference type="SAM" id="Phobius"/>
    </source>
</evidence>
<evidence type="ECO:0000313" key="10">
    <source>
        <dbReference type="Proteomes" id="UP000191285"/>
    </source>
</evidence>
<dbReference type="InterPro" id="IPR036259">
    <property type="entry name" value="MFS_trans_sf"/>
</dbReference>
<evidence type="ECO:0000256" key="2">
    <source>
        <dbReference type="ARBA" id="ARBA00007520"/>
    </source>
</evidence>
<dbReference type="FunFam" id="1.20.1250.20:FF:000196">
    <property type="entry name" value="MFS toxin efflux pump (AflT)"/>
    <property type="match status" value="1"/>
</dbReference>
<proteinExistence type="inferred from homology"/>
<comment type="similarity">
    <text evidence="2">Belongs to the major facilitator superfamily. TCR/Tet family.</text>
</comment>
<keyword evidence="4 7" id="KW-1133">Transmembrane helix</keyword>
<feature type="transmembrane region" description="Helical" evidence="7">
    <location>
        <begin position="53"/>
        <end position="74"/>
    </location>
</feature>
<dbReference type="GO" id="GO:0005886">
    <property type="term" value="C:plasma membrane"/>
    <property type="evidence" value="ECO:0007669"/>
    <property type="project" value="TreeGrafter"/>
</dbReference>
<dbReference type="PANTHER" id="PTHR23501:SF193">
    <property type="entry name" value="MULTIDRUG TRANSPORTER, PUTATIVE (AFU_ORTHOLOGUE AFUA_8G00940)-RELATED"/>
    <property type="match status" value="1"/>
</dbReference>
<accession>A0A1V6TNU3</accession>
<feature type="transmembrane region" description="Helical" evidence="7">
    <location>
        <begin position="227"/>
        <end position="252"/>
    </location>
</feature>
<dbReference type="EMBL" id="MLKD01000004">
    <property type="protein sequence ID" value="OQE27489.1"/>
    <property type="molecule type" value="Genomic_DNA"/>
</dbReference>
<feature type="transmembrane region" description="Helical" evidence="7">
    <location>
        <begin position="389"/>
        <end position="409"/>
    </location>
</feature>
<dbReference type="CDD" id="cd17502">
    <property type="entry name" value="MFS_Azr1_MDR_like"/>
    <property type="match status" value="1"/>
</dbReference>
<keyword evidence="6" id="KW-0325">Glycoprotein</keyword>
<keyword evidence="5 7" id="KW-0472">Membrane</keyword>
<evidence type="ECO:0000259" key="8">
    <source>
        <dbReference type="PROSITE" id="PS50850"/>
    </source>
</evidence>
<feature type="transmembrane region" description="Helical" evidence="7">
    <location>
        <begin position="86"/>
        <end position="104"/>
    </location>
</feature>
<keyword evidence="3 7" id="KW-0812">Transmembrane</keyword>
<reference evidence="10" key="1">
    <citation type="journal article" date="2017" name="Nat. Microbiol.">
        <title>Global analysis of biosynthetic gene clusters reveals vast potential of secondary metabolite production in Penicillium species.</title>
        <authorList>
            <person name="Nielsen J.C."/>
            <person name="Grijseels S."/>
            <person name="Prigent S."/>
            <person name="Ji B."/>
            <person name="Dainat J."/>
            <person name="Nielsen K.F."/>
            <person name="Frisvad J.C."/>
            <person name="Workman M."/>
            <person name="Nielsen J."/>
        </authorList>
    </citation>
    <scope>NUCLEOTIDE SEQUENCE [LARGE SCALE GENOMIC DNA]</scope>
    <source>
        <strain evidence="10">IBT 24891</strain>
    </source>
</reference>
<dbReference type="PANTHER" id="PTHR23501">
    <property type="entry name" value="MAJOR FACILITATOR SUPERFAMILY"/>
    <property type="match status" value="1"/>
</dbReference>
<dbReference type="Gene3D" id="1.20.1720.10">
    <property type="entry name" value="Multidrug resistance protein D"/>
    <property type="match status" value="1"/>
</dbReference>
<organism evidence="9 10">
    <name type="scientific">Penicillium steckii</name>
    <dbReference type="NCBI Taxonomy" id="303698"/>
    <lineage>
        <taxon>Eukaryota</taxon>
        <taxon>Fungi</taxon>
        <taxon>Dikarya</taxon>
        <taxon>Ascomycota</taxon>
        <taxon>Pezizomycotina</taxon>
        <taxon>Eurotiomycetes</taxon>
        <taxon>Eurotiomycetidae</taxon>
        <taxon>Eurotiales</taxon>
        <taxon>Aspergillaceae</taxon>
        <taxon>Penicillium</taxon>
    </lineage>
</organism>
<evidence type="ECO:0000256" key="3">
    <source>
        <dbReference type="ARBA" id="ARBA00022692"/>
    </source>
</evidence>
<dbReference type="Gene3D" id="1.20.1250.20">
    <property type="entry name" value="MFS general substrate transporter like domains"/>
    <property type="match status" value="1"/>
</dbReference>
<feature type="transmembrane region" description="Helical" evidence="7">
    <location>
        <begin position="354"/>
        <end position="377"/>
    </location>
</feature>
<dbReference type="Proteomes" id="UP000191285">
    <property type="component" value="Unassembled WGS sequence"/>
</dbReference>
<dbReference type="AlphaFoldDB" id="A0A1V6TNU3"/>
<feature type="transmembrane region" description="Helical" evidence="7">
    <location>
        <begin position="27"/>
        <end position="46"/>
    </location>
</feature>
<feature type="transmembrane region" description="Helical" evidence="7">
    <location>
        <begin position="116"/>
        <end position="137"/>
    </location>
</feature>
<dbReference type="SUPFAM" id="SSF103473">
    <property type="entry name" value="MFS general substrate transporter"/>
    <property type="match status" value="1"/>
</dbReference>
<feature type="transmembrane region" description="Helical" evidence="7">
    <location>
        <begin position="264"/>
        <end position="285"/>
    </location>
</feature>
<gene>
    <name evidence="9" type="ORF">PENSTE_c004G04587</name>
</gene>
<dbReference type="GO" id="GO:0022857">
    <property type="term" value="F:transmembrane transporter activity"/>
    <property type="evidence" value="ECO:0007669"/>
    <property type="project" value="InterPro"/>
</dbReference>
<feature type="transmembrane region" description="Helical" evidence="7">
    <location>
        <begin position="429"/>
        <end position="449"/>
    </location>
</feature>
<feature type="transmembrane region" description="Helical" evidence="7">
    <location>
        <begin position="291"/>
        <end position="309"/>
    </location>
</feature>
<comment type="subcellular location">
    <subcellularLocation>
        <location evidence="1">Membrane</location>
        <topology evidence="1">Multi-pass membrane protein</topology>
    </subcellularLocation>
</comment>
<feature type="domain" description="Major facilitator superfamily (MFS) profile" evidence="8">
    <location>
        <begin position="1"/>
        <end position="452"/>
    </location>
</feature>
<feature type="transmembrane region" description="Helical" evidence="7">
    <location>
        <begin position="157"/>
        <end position="176"/>
    </location>
</feature>
<evidence type="ECO:0000256" key="1">
    <source>
        <dbReference type="ARBA" id="ARBA00004141"/>
    </source>
</evidence>
<protein>
    <recommendedName>
        <fullName evidence="8">Major facilitator superfamily (MFS) profile domain-containing protein</fullName>
    </recommendedName>
</protein>
<dbReference type="OrthoDB" id="10021397at2759"/>
<dbReference type="InterPro" id="IPR011701">
    <property type="entry name" value="MFS"/>
</dbReference>
<name>A0A1V6TNU3_9EURO</name>
<sequence length="462" mass="49511">MAARIRFQGACLQPLTGKIYTSFSSKWTFMVFFFIFELGSLLCGIATSSKMLIVARAVAGIGSSGLMNGALTIISASAPLSKAPTLFGLMMGFCQLGVAFGPLIGGAFTEYTTWRWCFYINLPVGALVASMLVFIEIPDQVAKPSITSAYETITRKLDLIGFLLFAPAAIQLLLALEYGEGEYGWKSSTVIGLFCGSGSTFLLFLAWEYHQGDKAMIPLSIVAQRIVWSSCLVMLTLFAMVLTASYYLPIYFQSIKNKSPTMSGVYILPSVLSQLLFAVLSGLLIGKLGYYLPWAIFCGVATAIGNGLLSTLTPDTSTGKWVGYQIILGAGRGAGFQIPMLAIQNQLPASQVSIGMAILMFMQTLSGAIFLTFDDVIFSTGLKALIPRYAPNANAAAIIAAGATGMRDVTSSNDLSGVLQAYSGSVNRVFYLAASLSVVCVIFAFGMGWKDVRKNKQPDEKA</sequence>
<comment type="caution">
    <text evidence="9">The sequence shown here is derived from an EMBL/GenBank/DDBJ whole genome shotgun (WGS) entry which is preliminary data.</text>
</comment>
<evidence type="ECO:0000256" key="4">
    <source>
        <dbReference type="ARBA" id="ARBA00022989"/>
    </source>
</evidence>
<keyword evidence="10" id="KW-1185">Reference proteome</keyword>
<evidence type="ECO:0000313" key="9">
    <source>
        <dbReference type="EMBL" id="OQE27489.1"/>
    </source>
</evidence>
<feature type="transmembrane region" description="Helical" evidence="7">
    <location>
        <begin position="188"/>
        <end position="207"/>
    </location>
</feature>